<gene>
    <name evidence="2" type="ORF">N7460_011188</name>
</gene>
<organism evidence="2 3">
    <name type="scientific">Penicillium canescens</name>
    <dbReference type="NCBI Taxonomy" id="5083"/>
    <lineage>
        <taxon>Eukaryota</taxon>
        <taxon>Fungi</taxon>
        <taxon>Dikarya</taxon>
        <taxon>Ascomycota</taxon>
        <taxon>Pezizomycotina</taxon>
        <taxon>Eurotiomycetes</taxon>
        <taxon>Eurotiomycetidae</taxon>
        <taxon>Eurotiales</taxon>
        <taxon>Aspergillaceae</taxon>
        <taxon>Penicillium</taxon>
    </lineage>
</organism>
<reference evidence="2" key="1">
    <citation type="journal article" date="2023" name="IMA Fungus">
        <title>Comparative genomic study of the Penicillium genus elucidates a diverse pangenome and 15 lateral gene transfer events.</title>
        <authorList>
            <person name="Petersen C."/>
            <person name="Sorensen T."/>
            <person name="Nielsen M.R."/>
            <person name="Sondergaard T.E."/>
            <person name="Sorensen J.L."/>
            <person name="Fitzpatrick D.A."/>
            <person name="Frisvad J.C."/>
            <person name="Nielsen K.L."/>
        </authorList>
    </citation>
    <scope>NUCLEOTIDE SEQUENCE</scope>
    <source>
        <strain evidence="2">IBT 15450</strain>
    </source>
</reference>
<name>A0AAD6I5C2_PENCN</name>
<evidence type="ECO:0000313" key="2">
    <source>
        <dbReference type="EMBL" id="KAJ6030922.1"/>
    </source>
</evidence>
<proteinExistence type="predicted"/>
<evidence type="ECO:0000313" key="3">
    <source>
        <dbReference type="Proteomes" id="UP001219568"/>
    </source>
</evidence>
<dbReference type="AlphaFoldDB" id="A0AAD6I5C2"/>
<dbReference type="EMBL" id="JAQJZL010000014">
    <property type="protein sequence ID" value="KAJ6030922.1"/>
    <property type="molecule type" value="Genomic_DNA"/>
</dbReference>
<evidence type="ECO:0000256" key="1">
    <source>
        <dbReference type="SAM" id="MobiDB-lite"/>
    </source>
</evidence>
<reference evidence="2" key="2">
    <citation type="submission" date="2023-01" db="EMBL/GenBank/DDBJ databases">
        <authorList>
            <person name="Petersen C."/>
        </authorList>
    </citation>
    <scope>NUCLEOTIDE SEQUENCE</scope>
    <source>
        <strain evidence="2">IBT 15450</strain>
    </source>
</reference>
<comment type="caution">
    <text evidence="2">The sequence shown here is derived from an EMBL/GenBank/DDBJ whole genome shotgun (WGS) entry which is preliminary data.</text>
</comment>
<feature type="region of interest" description="Disordered" evidence="1">
    <location>
        <begin position="1"/>
        <end position="86"/>
    </location>
</feature>
<feature type="compositionally biased region" description="Polar residues" evidence="1">
    <location>
        <begin position="11"/>
        <end position="22"/>
    </location>
</feature>
<sequence length="86" mass="9828">MAQSKRPKLISRQSISHSNMALQQKLHALPKRDRPQTDYEQWMKEHDASYELSGEPQYDANLKQPPVMPSSSGRDKSTKNLSHGSH</sequence>
<protein>
    <submittedName>
        <fullName evidence="2">Uncharacterized protein</fullName>
    </submittedName>
</protein>
<feature type="compositionally biased region" description="Basic and acidic residues" evidence="1">
    <location>
        <begin position="30"/>
        <end position="49"/>
    </location>
</feature>
<keyword evidence="3" id="KW-1185">Reference proteome</keyword>
<accession>A0AAD6I5C2</accession>
<dbReference type="Proteomes" id="UP001219568">
    <property type="component" value="Unassembled WGS sequence"/>
</dbReference>